<proteinExistence type="predicted"/>
<evidence type="ECO:0000313" key="2">
    <source>
        <dbReference type="Ensembl" id="ENSAMXP00000048088.1"/>
    </source>
</evidence>
<keyword evidence="3" id="KW-1185">Reference proteome</keyword>
<dbReference type="STRING" id="7994.ENSAMXP00000048088"/>
<reference evidence="2" key="3">
    <citation type="submission" date="2025-08" db="UniProtKB">
        <authorList>
            <consortium name="Ensembl"/>
        </authorList>
    </citation>
    <scope>IDENTIFICATION</scope>
</reference>
<evidence type="ECO:0000313" key="3">
    <source>
        <dbReference type="Proteomes" id="UP000018467"/>
    </source>
</evidence>
<sequence>MMVHVLILFISAVIVQHAALPAPRTDPATPEHITSPADVFSPLRLRGYSVMEQRDAEDAEDASLCFLLREKDEEKQLSCKHRLNLRSKFNYNPFGLRFGKRGARSKSAGERRRRGRLLPVLLLLDRAS</sequence>
<dbReference type="Proteomes" id="UP000018467">
    <property type="component" value="Unassembled WGS sequence"/>
</dbReference>
<organism evidence="2 3">
    <name type="scientific">Astyanax mexicanus</name>
    <name type="common">Blind cave fish</name>
    <name type="synonym">Astyanax fasciatus mexicanus</name>
    <dbReference type="NCBI Taxonomy" id="7994"/>
    <lineage>
        <taxon>Eukaryota</taxon>
        <taxon>Metazoa</taxon>
        <taxon>Chordata</taxon>
        <taxon>Craniata</taxon>
        <taxon>Vertebrata</taxon>
        <taxon>Euteleostomi</taxon>
        <taxon>Actinopterygii</taxon>
        <taxon>Neopterygii</taxon>
        <taxon>Teleostei</taxon>
        <taxon>Ostariophysi</taxon>
        <taxon>Characiformes</taxon>
        <taxon>Characoidei</taxon>
        <taxon>Acestrorhamphidae</taxon>
        <taxon>Acestrorhamphinae</taxon>
        <taxon>Astyanax</taxon>
    </lineage>
</organism>
<reference evidence="2" key="4">
    <citation type="submission" date="2025-09" db="UniProtKB">
        <authorList>
            <consortium name="Ensembl"/>
        </authorList>
    </citation>
    <scope>IDENTIFICATION</scope>
</reference>
<reference evidence="3" key="2">
    <citation type="journal article" date="2014" name="Nat. Commun.">
        <title>The cavefish genome reveals candidate genes for eye loss.</title>
        <authorList>
            <person name="McGaugh S.E."/>
            <person name="Gross J.B."/>
            <person name="Aken B."/>
            <person name="Blin M."/>
            <person name="Borowsky R."/>
            <person name="Chalopin D."/>
            <person name="Hinaux H."/>
            <person name="Jeffery W.R."/>
            <person name="Keene A."/>
            <person name="Ma L."/>
            <person name="Minx P."/>
            <person name="Murphy D."/>
            <person name="O'Quin K.E."/>
            <person name="Retaux S."/>
            <person name="Rohner N."/>
            <person name="Searle S.M."/>
            <person name="Stahl B.A."/>
            <person name="Tabin C."/>
            <person name="Volff J.N."/>
            <person name="Yoshizawa M."/>
            <person name="Warren W.C."/>
        </authorList>
    </citation>
    <scope>NUCLEOTIDE SEQUENCE [LARGE SCALE GENOMIC DNA]</scope>
    <source>
        <strain evidence="3">female</strain>
    </source>
</reference>
<accession>A0A3B1K0Q9</accession>
<feature type="signal peptide" evidence="1">
    <location>
        <begin position="1"/>
        <end position="18"/>
    </location>
</feature>
<dbReference type="AlphaFoldDB" id="A0A3B1K0Q9"/>
<protein>
    <recommendedName>
        <fullName evidence="4">Kisspeptin 2</fullName>
    </recommendedName>
</protein>
<name>A0A3B1K0Q9_ASTMX</name>
<dbReference type="InParanoid" id="A0A3B1K0Q9"/>
<evidence type="ECO:0008006" key="4">
    <source>
        <dbReference type="Google" id="ProtNLM"/>
    </source>
</evidence>
<dbReference type="GeneTree" id="ENSGT00940000178181"/>
<keyword evidence="1" id="KW-0732">Signal</keyword>
<dbReference type="FunCoup" id="A0A3B1K0Q9">
    <property type="interactions" value="3"/>
</dbReference>
<dbReference type="Ensembl" id="ENSAMXT00000032938.1">
    <property type="protein sequence ID" value="ENSAMXP00000048088.1"/>
    <property type="gene ID" value="ENSAMXG00000033794.1"/>
</dbReference>
<evidence type="ECO:0000256" key="1">
    <source>
        <dbReference type="SAM" id="SignalP"/>
    </source>
</evidence>
<reference evidence="3" key="1">
    <citation type="submission" date="2013-03" db="EMBL/GenBank/DDBJ databases">
        <authorList>
            <person name="Jeffery W."/>
            <person name="Warren W."/>
            <person name="Wilson R.K."/>
        </authorList>
    </citation>
    <scope>NUCLEOTIDE SEQUENCE</scope>
    <source>
        <strain evidence="3">female</strain>
    </source>
</reference>
<dbReference type="Bgee" id="ENSAMXG00000033794">
    <property type="expression patterns" value="Expressed in head kidney and 14 other cell types or tissues"/>
</dbReference>
<feature type="chain" id="PRO_5017471763" description="Kisspeptin 2" evidence="1">
    <location>
        <begin position="19"/>
        <end position="128"/>
    </location>
</feature>